<dbReference type="PANTHER" id="PTHR33048">
    <property type="entry name" value="PTH11-LIKE INTEGRAL MEMBRANE PROTEIN (AFU_ORTHOLOGUE AFUA_5G11245)"/>
    <property type="match status" value="1"/>
</dbReference>
<feature type="compositionally biased region" description="Basic and acidic residues" evidence="6">
    <location>
        <begin position="211"/>
        <end position="230"/>
    </location>
</feature>
<comment type="subcellular location">
    <subcellularLocation>
        <location evidence="1">Membrane</location>
        <topology evidence="1">Multi-pass membrane protein</topology>
    </subcellularLocation>
</comment>
<keyword evidence="4 7" id="KW-0472">Membrane</keyword>
<evidence type="ECO:0000256" key="4">
    <source>
        <dbReference type="ARBA" id="ARBA00023136"/>
    </source>
</evidence>
<evidence type="ECO:0000256" key="5">
    <source>
        <dbReference type="ARBA" id="ARBA00038359"/>
    </source>
</evidence>
<dbReference type="Pfam" id="PF20684">
    <property type="entry name" value="Fung_rhodopsin"/>
    <property type="match status" value="1"/>
</dbReference>
<dbReference type="Proteomes" id="UP001212997">
    <property type="component" value="Unassembled WGS sequence"/>
</dbReference>
<evidence type="ECO:0000256" key="1">
    <source>
        <dbReference type="ARBA" id="ARBA00004141"/>
    </source>
</evidence>
<feature type="transmembrane region" description="Helical" evidence="7">
    <location>
        <begin position="49"/>
        <end position="73"/>
    </location>
</feature>
<accession>A0AAD5YMC7</accession>
<gene>
    <name evidence="9" type="ORF">NLI96_g112</name>
</gene>
<evidence type="ECO:0000256" key="3">
    <source>
        <dbReference type="ARBA" id="ARBA00022989"/>
    </source>
</evidence>
<keyword evidence="10" id="KW-1185">Reference proteome</keyword>
<organism evidence="9 10">
    <name type="scientific">Meripilus lineatus</name>
    <dbReference type="NCBI Taxonomy" id="2056292"/>
    <lineage>
        <taxon>Eukaryota</taxon>
        <taxon>Fungi</taxon>
        <taxon>Dikarya</taxon>
        <taxon>Basidiomycota</taxon>
        <taxon>Agaricomycotina</taxon>
        <taxon>Agaricomycetes</taxon>
        <taxon>Polyporales</taxon>
        <taxon>Meripilaceae</taxon>
        <taxon>Meripilus</taxon>
    </lineage>
</organism>
<dbReference type="InterPro" id="IPR052337">
    <property type="entry name" value="SAT4-like"/>
</dbReference>
<evidence type="ECO:0000256" key="6">
    <source>
        <dbReference type="SAM" id="MobiDB-lite"/>
    </source>
</evidence>
<evidence type="ECO:0000313" key="10">
    <source>
        <dbReference type="Proteomes" id="UP001212997"/>
    </source>
</evidence>
<dbReference type="InterPro" id="IPR049326">
    <property type="entry name" value="Rhodopsin_dom_fungi"/>
</dbReference>
<feature type="transmembrane region" description="Helical" evidence="7">
    <location>
        <begin position="118"/>
        <end position="139"/>
    </location>
</feature>
<dbReference type="PANTHER" id="PTHR33048:SF47">
    <property type="entry name" value="INTEGRAL MEMBRANE PROTEIN-RELATED"/>
    <property type="match status" value="1"/>
</dbReference>
<proteinExistence type="inferred from homology"/>
<evidence type="ECO:0000256" key="7">
    <source>
        <dbReference type="SAM" id="Phobius"/>
    </source>
</evidence>
<feature type="transmembrane region" description="Helical" evidence="7">
    <location>
        <begin position="85"/>
        <end position="106"/>
    </location>
</feature>
<dbReference type="EMBL" id="JANAWD010000002">
    <property type="protein sequence ID" value="KAJ3492263.1"/>
    <property type="molecule type" value="Genomic_DNA"/>
</dbReference>
<protein>
    <recommendedName>
        <fullName evidence="8">Rhodopsin domain-containing protein</fullName>
    </recommendedName>
</protein>
<comment type="similarity">
    <text evidence="5">Belongs to the SAT4 family.</text>
</comment>
<keyword evidence="2 7" id="KW-0812">Transmembrane</keyword>
<keyword evidence="3 7" id="KW-1133">Transmembrane helix</keyword>
<dbReference type="GO" id="GO:0016020">
    <property type="term" value="C:membrane"/>
    <property type="evidence" value="ECO:0007669"/>
    <property type="project" value="UniProtKB-SubCell"/>
</dbReference>
<feature type="domain" description="Rhodopsin" evidence="8">
    <location>
        <begin position="3"/>
        <end position="129"/>
    </location>
</feature>
<comment type="caution">
    <text evidence="9">The sequence shown here is derived from an EMBL/GenBank/DDBJ whole genome shotgun (WGS) entry which is preliminary data.</text>
</comment>
<evidence type="ECO:0000259" key="8">
    <source>
        <dbReference type="Pfam" id="PF20684"/>
    </source>
</evidence>
<name>A0AAD5YMC7_9APHY</name>
<feature type="region of interest" description="Disordered" evidence="6">
    <location>
        <begin position="191"/>
        <end position="230"/>
    </location>
</feature>
<reference evidence="9" key="1">
    <citation type="submission" date="2022-07" db="EMBL/GenBank/DDBJ databases">
        <title>Genome Sequence of Physisporinus lineatus.</title>
        <authorList>
            <person name="Buettner E."/>
        </authorList>
    </citation>
    <scope>NUCLEOTIDE SEQUENCE</scope>
    <source>
        <strain evidence="9">VT162</strain>
    </source>
</reference>
<evidence type="ECO:0000256" key="2">
    <source>
        <dbReference type="ARBA" id="ARBA00022692"/>
    </source>
</evidence>
<evidence type="ECO:0000313" key="9">
    <source>
        <dbReference type="EMBL" id="KAJ3492263.1"/>
    </source>
</evidence>
<sequence length="230" mass="25795">MRLRRIAYGFAVLFFLLWIGMLTEKAYVCGHNDPAWKTATHIQCVLGQAVGITEITFDFIADAVLVLLPLRLLWGIRLRRNQIRLLVVIFSASVVTFIVSVIHARFVFSRNRNGEGLWAHLEASTALVVCNFAVLVSWARRSWFQGEEMDSTPPGSSMFSSGRRENTEGTQLSALRFSGKDTTVILTRMEQTETDTAKPDNNSHLTLPLDGGHDKKGVSLVERETRDDVV</sequence>
<dbReference type="AlphaFoldDB" id="A0AAD5YMC7"/>